<reference evidence="4" key="1">
    <citation type="journal article" date="2022" name="Cell">
        <title>Repeat-based holocentromeres influence genome architecture and karyotype evolution.</title>
        <authorList>
            <person name="Hofstatter P.G."/>
            <person name="Thangavel G."/>
            <person name="Lux T."/>
            <person name="Neumann P."/>
            <person name="Vondrak T."/>
            <person name="Novak P."/>
            <person name="Zhang M."/>
            <person name="Costa L."/>
            <person name="Castellani M."/>
            <person name="Scott A."/>
            <person name="Toegelov H."/>
            <person name="Fuchs J."/>
            <person name="Mata-Sucre Y."/>
            <person name="Dias Y."/>
            <person name="Vanzela A.L.L."/>
            <person name="Huettel B."/>
            <person name="Almeida C.C.S."/>
            <person name="Simkova H."/>
            <person name="Souza G."/>
            <person name="Pedrosa-Harand A."/>
            <person name="Macas J."/>
            <person name="Mayer K.F.X."/>
            <person name="Houben A."/>
            <person name="Marques A."/>
        </authorList>
    </citation>
    <scope>NUCLEOTIDE SEQUENCE</scope>
    <source>
        <strain evidence="4">RhyBre1mFocal</strain>
    </source>
</reference>
<dbReference type="Gene3D" id="2.130.10.10">
    <property type="entry name" value="YVTN repeat-like/Quinoprotein amine dehydrogenase"/>
    <property type="match status" value="2"/>
</dbReference>
<dbReference type="Proteomes" id="UP001151287">
    <property type="component" value="Unassembled WGS sequence"/>
</dbReference>
<dbReference type="GO" id="GO:0005737">
    <property type="term" value="C:cytoplasm"/>
    <property type="evidence" value="ECO:0007669"/>
    <property type="project" value="TreeGrafter"/>
</dbReference>
<dbReference type="EMBL" id="JAMQYH010000004">
    <property type="protein sequence ID" value="KAJ1690871.1"/>
    <property type="molecule type" value="Genomic_DNA"/>
</dbReference>
<dbReference type="OrthoDB" id="338622at2759"/>
<dbReference type="SUPFAM" id="SSF50978">
    <property type="entry name" value="WD40 repeat-like"/>
    <property type="match status" value="1"/>
</dbReference>
<dbReference type="InterPro" id="IPR001680">
    <property type="entry name" value="WD40_rpt"/>
</dbReference>
<gene>
    <name evidence="4" type="ORF">LUZ63_015026</name>
</gene>
<dbReference type="PROSITE" id="PS00678">
    <property type="entry name" value="WD_REPEATS_1"/>
    <property type="match status" value="1"/>
</dbReference>
<dbReference type="PROSITE" id="PS50082">
    <property type="entry name" value="WD_REPEATS_2"/>
    <property type="match status" value="1"/>
</dbReference>
<organism evidence="4 5">
    <name type="scientific">Rhynchospora breviuscula</name>
    <dbReference type="NCBI Taxonomy" id="2022672"/>
    <lineage>
        <taxon>Eukaryota</taxon>
        <taxon>Viridiplantae</taxon>
        <taxon>Streptophyta</taxon>
        <taxon>Embryophyta</taxon>
        <taxon>Tracheophyta</taxon>
        <taxon>Spermatophyta</taxon>
        <taxon>Magnoliopsida</taxon>
        <taxon>Liliopsida</taxon>
        <taxon>Poales</taxon>
        <taxon>Cyperaceae</taxon>
        <taxon>Cyperoideae</taxon>
        <taxon>Rhynchosporeae</taxon>
        <taxon>Rhynchospora</taxon>
    </lineage>
</organism>
<dbReference type="PANTHER" id="PTHR44099:SF4">
    <property type="entry name" value="RABCONNECTIN-3B, ISOFORM A"/>
    <property type="match status" value="1"/>
</dbReference>
<accession>A0A9Q0CBH4</accession>
<dbReference type="InterPro" id="IPR015943">
    <property type="entry name" value="WD40/YVTN_repeat-like_dom_sf"/>
</dbReference>
<dbReference type="InterPro" id="IPR016024">
    <property type="entry name" value="ARM-type_fold"/>
</dbReference>
<sequence length="1348" mass="146727">MKCPSVAALWASTPPSHQITAAVIHPSTSSLFTGGSDGAVIRWSLSSPSIHPISLLSGHAASISSLTTTSASSLLSICTAGVLCLWSGTASSRCRRRRKLPPWAGTPLIVKSDPLSSSQVFVLCGSLEHGGSISYPSHPSRKYVVVVIDCVSLNVVKSVFHGALSIGFPLELGVFGSDVLLIDGNGRIQSLEVSEMSELDGHEGSVVSYASTSSDAGSMNIGENSEDLIQTVLLDQEGKILALVYASRCLLKLVAEGNVIGEISVVGSSLCREGSKDKLTTGIFLPDVSFNVGDTGDSGIFRSLVLCSSNGMTMFYSISIVGSLFDYKPVCEIPPTSGTVEGREIFSFCQFNEFLVRIESECVTVGESLLWQPYISTWSFECLYSSSYISKKISEGGFPCEKAISNERIVSSSMVLSEDSFVPYAIVYGFSTGEIEVIRFMESMTGIGGIFPHISDKIFLGHTGPVLCLASHHMCTQARFTRALVSGSKDCTVRVWDLDTGNSLAVMHHHVAPVRQVILPPEWTYHPWNDCFLSVGDDGCVALISLQTLQVERIFPGHTYFPSMVAWDGNKGYIACLCRNLKPCTDTVNLLYIWDLKTGALERVIRGAASNSMFDHFCNSIQKNTIAGGLLGGTTSASSLLLPVIKDPKIFKKANKNSLNLQSKGPDLRPTRDVRDDMLGLKLGSNTAKQQHTSQKVVYQEKKKVPIRCSCPFPGIASLRFDLSAVMSPLAHESCHVSNDATFKQGEELDSPAKQSKEGRMLRFSLCFLHLWGVDTELDRLLVEEMNVCKPEVCHVTAGTVGDRGAMSLMFPGIEPTLELWRSSPEFCAMRSLTMVSLAQHMISLSRSCANASSALAAFYTRNFAEKVPDIKPPLLQLLVSFWQHPCEHVRMAARSLFHCAAPRAIPQPLAAPKNKNLTQEITSPIAKQSTDKELETSSIVTWLDAFEDQDWASWINATTQDSMASNIIVAAALVVWYPSIVKDTVPSIVVNHLIKLLMSMNDRYSPTAAELLAEGMDQVWKNCLGQEITHFIGDVLFQIECLSGTHGGNKNSIQSVTMREALIGILLPSLAMADVEGFLNVIEGQIWGTASDSPVHLVSLKTIIRVVRGSPKLLAPYIVKVVSYVLHTMDPTNLVMRKACVATSVISLREIARAFPMVSLNESMTRLAVGDAIGDVSKTSIGVYDMESVTKIRILDANAPPGLPVLLEGASNTKVGTAISALSFSPDGEGLVAFSENGLMIRWWSLGSAWWERLSTRSLVPVQCTKLIFIPPWEGFSPNSSRLSIMNSILGHDKRANQEAKACELSEADHMRLLIHNLDLSYRLQWVAVRAVKLTQHGQDLGTFQLS</sequence>
<keyword evidence="5" id="KW-1185">Reference proteome</keyword>
<protein>
    <submittedName>
        <fullName evidence="4">Uncharacterized protein</fullName>
    </submittedName>
</protein>
<proteinExistence type="predicted"/>
<dbReference type="SUPFAM" id="SSF48371">
    <property type="entry name" value="ARM repeat"/>
    <property type="match status" value="1"/>
</dbReference>
<evidence type="ECO:0000256" key="3">
    <source>
        <dbReference type="PROSITE-ProRule" id="PRU00221"/>
    </source>
</evidence>
<evidence type="ECO:0000313" key="5">
    <source>
        <dbReference type="Proteomes" id="UP001151287"/>
    </source>
</evidence>
<evidence type="ECO:0000256" key="2">
    <source>
        <dbReference type="ARBA" id="ARBA00022737"/>
    </source>
</evidence>
<name>A0A9Q0CBH4_9POAL</name>
<dbReference type="PANTHER" id="PTHR44099">
    <property type="entry name" value="RABCONNECTIN-3B, ISOFORM A"/>
    <property type="match status" value="1"/>
</dbReference>
<evidence type="ECO:0000256" key="1">
    <source>
        <dbReference type="ARBA" id="ARBA00022574"/>
    </source>
</evidence>
<keyword evidence="1 3" id="KW-0853">WD repeat</keyword>
<dbReference type="SMART" id="SM00320">
    <property type="entry name" value="WD40"/>
    <property type="match status" value="6"/>
</dbReference>
<dbReference type="InterPro" id="IPR049916">
    <property type="entry name" value="WDR72-like"/>
</dbReference>
<feature type="repeat" description="WD" evidence="3">
    <location>
        <begin position="484"/>
        <end position="506"/>
    </location>
</feature>
<comment type="caution">
    <text evidence="4">The sequence shown here is derived from an EMBL/GenBank/DDBJ whole genome shotgun (WGS) entry which is preliminary data.</text>
</comment>
<keyword evidence="2" id="KW-0677">Repeat</keyword>
<dbReference type="InterPro" id="IPR019775">
    <property type="entry name" value="WD40_repeat_CS"/>
</dbReference>
<dbReference type="Pfam" id="PF00400">
    <property type="entry name" value="WD40"/>
    <property type="match status" value="1"/>
</dbReference>
<evidence type="ECO:0000313" key="4">
    <source>
        <dbReference type="EMBL" id="KAJ1690871.1"/>
    </source>
</evidence>
<dbReference type="InterPro" id="IPR036322">
    <property type="entry name" value="WD40_repeat_dom_sf"/>
</dbReference>